<dbReference type="InterPro" id="IPR041489">
    <property type="entry name" value="PDZ_6"/>
</dbReference>
<dbReference type="SUPFAM" id="SSF50156">
    <property type="entry name" value="PDZ domain-like"/>
    <property type="match status" value="1"/>
</dbReference>
<dbReference type="PROSITE" id="PS50106">
    <property type="entry name" value="PDZ"/>
    <property type="match status" value="1"/>
</dbReference>
<feature type="domain" description="PDZ" evidence="2">
    <location>
        <begin position="25"/>
        <end position="106"/>
    </location>
</feature>
<accession>A0A7S0H5F0</accession>
<reference evidence="3" key="1">
    <citation type="submission" date="2021-01" db="EMBL/GenBank/DDBJ databases">
        <authorList>
            <person name="Corre E."/>
            <person name="Pelletier E."/>
            <person name="Niang G."/>
            <person name="Scheremetjew M."/>
            <person name="Finn R."/>
            <person name="Kale V."/>
            <person name="Holt S."/>
            <person name="Cochrane G."/>
            <person name="Meng A."/>
            <person name="Brown T."/>
            <person name="Cohen L."/>
        </authorList>
    </citation>
    <scope>NUCLEOTIDE SEQUENCE</scope>
    <source>
        <strain evidence="3">CCMP325</strain>
    </source>
</reference>
<dbReference type="InterPro" id="IPR036034">
    <property type="entry name" value="PDZ_sf"/>
</dbReference>
<dbReference type="PANTHER" id="PTHR32060">
    <property type="entry name" value="TAIL-SPECIFIC PROTEASE"/>
    <property type="match status" value="1"/>
</dbReference>
<feature type="region of interest" description="Disordered" evidence="1">
    <location>
        <begin position="1"/>
        <end position="26"/>
    </location>
</feature>
<organism evidence="3">
    <name type="scientific">Hanusia phi</name>
    <dbReference type="NCBI Taxonomy" id="3032"/>
    <lineage>
        <taxon>Eukaryota</taxon>
        <taxon>Cryptophyceae</taxon>
        <taxon>Pyrenomonadales</taxon>
        <taxon>Geminigeraceae</taxon>
        <taxon>Hanusia</taxon>
    </lineage>
</organism>
<sequence length="116" mass="12506">MAGQDLCPRCKASLSKPEDDAEKNEIVPKKATQLFGVGMRIRDTPPRSIVELLPNGPSHKSGKIQVGDELVAINGIQVVNEDIAFIRSRLTGHAGSSVTLQLARGKETFQVTLTRG</sequence>
<name>A0A7S0H5F0_9CRYP</name>
<dbReference type="AlphaFoldDB" id="A0A7S0H5F0"/>
<dbReference type="InterPro" id="IPR001478">
    <property type="entry name" value="PDZ"/>
</dbReference>
<dbReference type="EMBL" id="HBEO01001396">
    <property type="protein sequence ID" value="CAD8466766.1"/>
    <property type="molecule type" value="Transcribed_RNA"/>
</dbReference>
<dbReference type="Pfam" id="PF17820">
    <property type="entry name" value="PDZ_6"/>
    <property type="match status" value="1"/>
</dbReference>
<dbReference type="GO" id="GO:0004175">
    <property type="term" value="F:endopeptidase activity"/>
    <property type="evidence" value="ECO:0007669"/>
    <property type="project" value="TreeGrafter"/>
</dbReference>
<dbReference type="Gene3D" id="2.30.42.10">
    <property type="match status" value="1"/>
</dbReference>
<dbReference type="PANTHER" id="PTHR32060:SF22">
    <property type="entry name" value="CARBOXYL-TERMINAL-PROCESSING PEPTIDASE 3, CHLOROPLASTIC"/>
    <property type="match status" value="1"/>
</dbReference>
<proteinExistence type="predicted"/>
<gene>
    <name evidence="3" type="ORF">HPHI1048_LOCUS986</name>
</gene>
<evidence type="ECO:0000256" key="1">
    <source>
        <dbReference type="SAM" id="MobiDB-lite"/>
    </source>
</evidence>
<dbReference type="SMART" id="SM00228">
    <property type="entry name" value="PDZ"/>
    <property type="match status" value="1"/>
</dbReference>
<evidence type="ECO:0000259" key="2">
    <source>
        <dbReference type="PROSITE" id="PS50106"/>
    </source>
</evidence>
<evidence type="ECO:0000313" key="3">
    <source>
        <dbReference type="EMBL" id="CAD8466766.1"/>
    </source>
</evidence>
<protein>
    <recommendedName>
        <fullName evidence="2">PDZ domain-containing protein</fullName>
    </recommendedName>
</protein>